<keyword evidence="3" id="KW-1185">Reference proteome</keyword>
<evidence type="ECO:0000256" key="1">
    <source>
        <dbReference type="SAM" id="Phobius"/>
    </source>
</evidence>
<feature type="transmembrane region" description="Helical" evidence="1">
    <location>
        <begin position="108"/>
        <end position="129"/>
    </location>
</feature>
<feature type="transmembrane region" description="Helical" evidence="1">
    <location>
        <begin position="20"/>
        <end position="41"/>
    </location>
</feature>
<name>A0ABW0KVF1_9BACT</name>
<keyword evidence="1" id="KW-0812">Transmembrane</keyword>
<keyword evidence="1" id="KW-1133">Transmembrane helix</keyword>
<gene>
    <name evidence="2" type="ORF">ACFQDI_20790</name>
</gene>
<dbReference type="EMBL" id="JBHSMQ010000009">
    <property type="protein sequence ID" value="MFC5457319.1"/>
    <property type="molecule type" value="Genomic_DNA"/>
</dbReference>
<comment type="caution">
    <text evidence="2">The sequence shown here is derived from an EMBL/GenBank/DDBJ whole genome shotgun (WGS) entry which is preliminary data.</text>
</comment>
<reference evidence="3" key="1">
    <citation type="journal article" date="2019" name="Int. J. Syst. Evol. Microbiol.">
        <title>The Global Catalogue of Microorganisms (GCM) 10K type strain sequencing project: providing services to taxonomists for standard genome sequencing and annotation.</title>
        <authorList>
            <consortium name="The Broad Institute Genomics Platform"/>
            <consortium name="The Broad Institute Genome Sequencing Center for Infectious Disease"/>
            <person name="Wu L."/>
            <person name="Ma J."/>
        </authorList>
    </citation>
    <scope>NUCLEOTIDE SEQUENCE [LARGE SCALE GENOMIC DNA]</scope>
    <source>
        <strain evidence="3">CGMCC 4.1469</strain>
    </source>
</reference>
<keyword evidence="1" id="KW-0472">Membrane</keyword>
<organism evidence="2 3">
    <name type="scientific">Prosthecobacter fluviatilis</name>
    <dbReference type="NCBI Taxonomy" id="445931"/>
    <lineage>
        <taxon>Bacteria</taxon>
        <taxon>Pseudomonadati</taxon>
        <taxon>Verrucomicrobiota</taxon>
        <taxon>Verrucomicrobiia</taxon>
        <taxon>Verrucomicrobiales</taxon>
        <taxon>Verrucomicrobiaceae</taxon>
        <taxon>Prosthecobacter</taxon>
    </lineage>
</organism>
<sequence>MNPQQQPPSPLPPESPSAAWKFELSGMILFFVVVVGSYRLANALREPVMQHFSLHGGSPGDAPPWYFITQDFAAGVGGAVALLLCLLAAVPMWRWWPSYAPMMVWMPLLWLGGGIAQSWIIFHACPGLLQGQRVTSRWPTFDSYLNDPGIAQANSLVMGGALAMALLLPQAGHQAQLWRARRRAARAGMAES</sequence>
<dbReference type="Proteomes" id="UP001596052">
    <property type="component" value="Unassembled WGS sequence"/>
</dbReference>
<evidence type="ECO:0008006" key="4">
    <source>
        <dbReference type="Google" id="ProtNLM"/>
    </source>
</evidence>
<evidence type="ECO:0000313" key="2">
    <source>
        <dbReference type="EMBL" id="MFC5457319.1"/>
    </source>
</evidence>
<protein>
    <recommendedName>
        <fullName evidence="4">DUF1648 domain-containing protein</fullName>
    </recommendedName>
</protein>
<accession>A0ABW0KVF1</accession>
<evidence type="ECO:0000313" key="3">
    <source>
        <dbReference type="Proteomes" id="UP001596052"/>
    </source>
</evidence>
<proteinExistence type="predicted"/>
<feature type="transmembrane region" description="Helical" evidence="1">
    <location>
        <begin position="72"/>
        <end position="96"/>
    </location>
</feature>